<dbReference type="EMBL" id="KI694146">
    <property type="protein sequence ID" value="ETM41281.1"/>
    <property type="molecule type" value="Genomic_DNA"/>
</dbReference>
<dbReference type="Proteomes" id="UP000054532">
    <property type="component" value="Unassembled WGS sequence"/>
</dbReference>
<sequence>MDQKLELIFPLATSSSTTSSLIKQLVAMALQPTSIASADTAA</sequence>
<accession>W2MY57</accession>
<evidence type="ECO:0000313" key="1">
    <source>
        <dbReference type="EMBL" id="ETM41281.1"/>
    </source>
</evidence>
<protein>
    <submittedName>
        <fullName evidence="1">Uncharacterized protein</fullName>
    </submittedName>
</protein>
<gene>
    <name evidence="1" type="ORF">L914_12938</name>
</gene>
<proteinExistence type="predicted"/>
<reference evidence="1" key="1">
    <citation type="submission" date="2013-11" db="EMBL/GenBank/DDBJ databases">
        <title>The Genome Sequence of Phytophthora parasitica IAC_01/95.</title>
        <authorList>
            <consortium name="The Broad Institute Genomics Platform"/>
            <person name="Russ C."/>
            <person name="Tyler B."/>
            <person name="Panabieres F."/>
            <person name="Shan W."/>
            <person name="Tripathy S."/>
            <person name="Grunwald N."/>
            <person name="Machado M."/>
            <person name="Johnson C.S."/>
            <person name="Arredondo F."/>
            <person name="Hong C."/>
            <person name="Coffey M."/>
            <person name="Young S.K."/>
            <person name="Zeng Q."/>
            <person name="Gargeya S."/>
            <person name="Fitzgerald M."/>
            <person name="Abouelleil A."/>
            <person name="Alvarado L."/>
            <person name="Chapman S.B."/>
            <person name="Gainer-Dewar J."/>
            <person name="Goldberg J."/>
            <person name="Griggs A."/>
            <person name="Gujja S."/>
            <person name="Hansen M."/>
            <person name="Howarth C."/>
            <person name="Imamovic A."/>
            <person name="Ireland A."/>
            <person name="Larimer J."/>
            <person name="McCowan C."/>
            <person name="Murphy C."/>
            <person name="Pearson M."/>
            <person name="Poon T.W."/>
            <person name="Priest M."/>
            <person name="Roberts A."/>
            <person name="Saif S."/>
            <person name="Shea T."/>
            <person name="Sykes S."/>
            <person name="Wortman J."/>
            <person name="Nusbaum C."/>
            <person name="Birren B."/>
        </authorList>
    </citation>
    <scope>NUCLEOTIDE SEQUENCE [LARGE SCALE GENOMIC DNA]</scope>
    <source>
        <strain evidence="1">IAC_01/95</strain>
    </source>
</reference>
<organism evidence="1">
    <name type="scientific">Phytophthora nicotianae</name>
    <name type="common">Potato buckeye rot agent</name>
    <name type="synonym">Phytophthora parasitica</name>
    <dbReference type="NCBI Taxonomy" id="4792"/>
    <lineage>
        <taxon>Eukaryota</taxon>
        <taxon>Sar</taxon>
        <taxon>Stramenopiles</taxon>
        <taxon>Oomycota</taxon>
        <taxon>Peronosporomycetes</taxon>
        <taxon>Peronosporales</taxon>
        <taxon>Peronosporaceae</taxon>
        <taxon>Phytophthora</taxon>
    </lineage>
</organism>
<name>W2MY57_PHYNI</name>
<dbReference type="AlphaFoldDB" id="W2MY57"/>